<dbReference type="InterPro" id="IPR045161">
    <property type="entry name" value="Utp18"/>
</dbReference>
<accession>A0AAW0I776</accession>
<feature type="non-terminal residue" evidence="7">
    <location>
        <position position="1"/>
    </location>
</feature>
<evidence type="ECO:0000256" key="4">
    <source>
        <dbReference type="ARBA" id="ARBA00022737"/>
    </source>
</evidence>
<keyword evidence="3" id="KW-0853">WD repeat</keyword>
<evidence type="ECO:0000256" key="1">
    <source>
        <dbReference type="ARBA" id="ARBA00004604"/>
    </source>
</evidence>
<protein>
    <submittedName>
        <fullName evidence="7">Uncharacterized protein</fullName>
    </submittedName>
</protein>
<keyword evidence="8" id="KW-1185">Reference proteome</keyword>
<comment type="subcellular location">
    <subcellularLocation>
        <location evidence="1">Nucleus</location>
        <location evidence="1">Nucleolus</location>
    </subcellularLocation>
</comment>
<organism evidence="7 8">
    <name type="scientific">Myodes glareolus</name>
    <name type="common">Bank vole</name>
    <name type="synonym">Clethrionomys glareolus</name>
    <dbReference type="NCBI Taxonomy" id="447135"/>
    <lineage>
        <taxon>Eukaryota</taxon>
        <taxon>Metazoa</taxon>
        <taxon>Chordata</taxon>
        <taxon>Craniata</taxon>
        <taxon>Vertebrata</taxon>
        <taxon>Euteleostomi</taxon>
        <taxon>Mammalia</taxon>
        <taxon>Eutheria</taxon>
        <taxon>Euarchontoglires</taxon>
        <taxon>Glires</taxon>
        <taxon>Rodentia</taxon>
        <taxon>Myomorpha</taxon>
        <taxon>Muroidea</taxon>
        <taxon>Cricetidae</taxon>
        <taxon>Arvicolinae</taxon>
        <taxon>Myodes</taxon>
    </lineage>
</organism>
<feature type="compositionally biased region" description="Low complexity" evidence="6">
    <location>
        <begin position="84"/>
        <end position="97"/>
    </location>
</feature>
<dbReference type="GO" id="GO:0032040">
    <property type="term" value="C:small-subunit processome"/>
    <property type="evidence" value="ECO:0007669"/>
    <property type="project" value="TreeGrafter"/>
</dbReference>
<dbReference type="AlphaFoldDB" id="A0AAW0I776"/>
<keyword evidence="4" id="KW-0677">Repeat</keyword>
<evidence type="ECO:0000313" key="7">
    <source>
        <dbReference type="EMBL" id="KAK7810227.1"/>
    </source>
</evidence>
<evidence type="ECO:0000256" key="6">
    <source>
        <dbReference type="SAM" id="MobiDB-lite"/>
    </source>
</evidence>
<dbReference type="GO" id="GO:0006364">
    <property type="term" value="P:rRNA processing"/>
    <property type="evidence" value="ECO:0007669"/>
    <property type="project" value="UniProtKB-KW"/>
</dbReference>
<gene>
    <name evidence="7" type="ORF">U0070_010391</name>
</gene>
<evidence type="ECO:0000256" key="3">
    <source>
        <dbReference type="ARBA" id="ARBA00022574"/>
    </source>
</evidence>
<dbReference type="PANTHER" id="PTHR18359">
    <property type="entry name" value="WD-REPEAT PROTEIN-RELATED"/>
    <property type="match status" value="1"/>
</dbReference>
<dbReference type="EMBL" id="JBBHLL010000201">
    <property type="protein sequence ID" value="KAK7810227.1"/>
    <property type="molecule type" value="Genomic_DNA"/>
</dbReference>
<keyword evidence="5" id="KW-0539">Nucleus</keyword>
<evidence type="ECO:0000256" key="2">
    <source>
        <dbReference type="ARBA" id="ARBA00022552"/>
    </source>
</evidence>
<dbReference type="Proteomes" id="UP001488838">
    <property type="component" value="Unassembled WGS sequence"/>
</dbReference>
<evidence type="ECO:0000256" key="5">
    <source>
        <dbReference type="ARBA" id="ARBA00023242"/>
    </source>
</evidence>
<proteinExistence type="predicted"/>
<evidence type="ECO:0000313" key="8">
    <source>
        <dbReference type="Proteomes" id="UP001488838"/>
    </source>
</evidence>
<reference evidence="7 8" key="1">
    <citation type="journal article" date="2023" name="bioRxiv">
        <title>Conserved and derived expression patterns and positive selection on dental genes reveal complex evolutionary context of ever-growing rodent molars.</title>
        <authorList>
            <person name="Calamari Z.T."/>
            <person name="Song A."/>
            <person name="Cohen E."/>
            <person name="Akter M."/>
            <person name="Roy R.D."/>
            <person name="Hallikas O."/>
            <person name="Christensen M.M."/>
            <person name="Li P."/>
            <person name="Marangoni P."/>
            <person name="Jernvall J."/>
            <person name="Klein O.D."/>
        </authorList>
    </citation>
    <scope>NUCLEOTIDE SEQUENCE [LARGE SCALE GENOMIC DNA]</scope>
    <source>
        <strain evidence="7">V071</strain>
    </source>
</reference>
<dbReference type="GO" id="GO:0034388">
    <property type="term" value="C:Pwp2p-containing subcomplex of 90S preribosome"/>
    <property type="evidence" value="ECO:0007669"/>
    <property type="project" value="TreeGrafter"/>
</dbReference>
<dbReference type="PANTHER" id="PTHR18359:SF0">
    <property type="entry name" value="U3 SMALL NUCLEOLAR RNA-ASSOCIATED PROTEIN 18 HOMOLOG"/>
    <property type="match status" value="1"/>
</dbReference>
<feature type="compositionally biased region" description="Basic residues" evidence="6">
    <location>
        <begin position="54"/>
        <end position="66"/>
    </location>
</feature>
<dbReference type="InterPro" id="IPR015943">
    <property type="entry name" value="WD40/YVTN_repeat-like_dom_sf"/>
</dbReference>
<sequence length="353" mass="39620">LQVKSSGWHLELKHLKIPSLYSPKLICGPDMRSGAPHQRLRFSSDLGMPPERWSRKKPERRARKMPGRQARPKNCGTPRKAAGSSQRAPQAVQRAAPSAVTAAAARRRRSRLWQRIQTAWCSRTIGRPPSSVCYSWSSETPRMTRTRTRCCGGCDCGVRGVNDKEARMTKWKMKQKIIFLRRSQFGMLQEEYLIGHKRRESTDEESEEDEDDLLQRAGNFISASTSLPGGLLKMKNCRPAMRLHPGAQVVMLSGVDNAILLCQGDGKTNPKIQGINLGKFPIFKACFSANGEELLATSVHSKVLYVDDMLAGKLVPVHQVRGLKERLVKRSEVSPIPAQKRHGWVFPFAVNED</sequence>
<name>A0AAW0I776_MYOGA</name>
<comment type="caution">
    <text evidence="7">The sequence shown here is derived from an EMBL/GenBank/DDBJ whole genome shotgun (WGS) entry which is preliminary data.</text>
</comment>
<keyword evidence="2" id="KW-0698">rRNA processing</keyword>
<feature type="region of interest" description="Disordered" evidence="6">
    <location>
        <begin position="36"/>
        <end position="97"/>
    </location>
</feature>
<dbReference type="Gene3D" id="2.130.10.10">
    <property type="entry name" value="YVTN repeat-like/Quinoprotein amine dehydrogenase"/>
    <property type="match status" value="1"/>
</dbReference>